<protein>
    <submittedName>
        <fullName evidence="2">DUF1794 domain-containing protein</fullName>
    </submittedName>
</protein>
<evidence type="ECO:0000313" key="3">
    <source>
        <dbReference type="EMBL" id="PJZ30383.1"/>
    </source>
</evidence>
<dbReference type="KEGG" id="lkm:EFP84_19255"/>
<name>A0A2M9XQP4_9LEPT</name>
<reference evidence="3 4" key="1">
    <citation type="submission" date="2017-07" db="EMBL/GenBank/DDBJ databases">
        <title>Leptospira spp. isolated from tropical soils.</title>
        <authorList>
            <person name="Thibeaux R."/>
            <person name="Iraola G."/>
            <person name="Ferres I."/>
            <person name="Bierque E."/>
            <person name="Girault D."/>
            <person name="Soupe-Gilbert M.-E."/>
            <person name="Picardeau M."/>
            <person name="Goarant C."/>
        </authorList>
    </citation>
    <scope>NUCLEOTIDE SEQUENCE [LARGE SCALE GENOMIC DNA]</scope>
    <source>
        <strain evidence="3 4">JW2-C-B1</strain>
    </source>
</reference>
<evidence type="ECO:0000313" key="4">
    <source>
        <dbReference type="Proteomes" id="UP000231919"/>
    </source>
</evidence>
<dbReference type="EMBL" id="CP033615">
    <property type="protein sequence ID" value="AYV57771.1"/>
    <property type="molecule type" value="Genomic_DNA"/>
</dbReference>
<evidence type="ECO:0000313" key="5">
    <source>
        <dbReference type="Proteomes" id="UP000276407"/>
    </source>
</evidence>
<organism evidence="2 5">
    <name type="scientific">Leptospira kmetyi</name>
    <dbReference type="NCBI Taxonomy" id="408139"/>
    <lineage>
        <taxon>Bacteria</taxon>
        <taxon>Pseudomonadati</taxon>
        <taxon>Spirochaetota</taxon>
        <taxon>Spirochaetia</taxon>
        <taxon>Leptospirales</taxon>
        <taxon>Leptospiraceae</taxon>
        <taxon>Leptospira</taxon>
    </lineage>
</organism>
<dbReference type="EMBL" id="NPDP01000011">
    <property type="protein sequence ID" value="PJZ30383.1"/>
    <property type="molecule type" value="Genomic_DNA"/>
</dbReference>
<keyword evidence="4" id="KW-1185">Reference proteome</keyword>
<dbReference type="SUPFAM" id="SSF50814">
    <property type="entry name" value="Lipocalins"/>
    <property type="match status" value="1"/>
</dbReference>
<sequence length="186" mass="20841">MIEGNETYGPLVHLIGRWEGDKGLDISPEKIGKDVKRYYETVTYEPIGATTNAQSQILTGLYYRQLVSDKSSDQVIHDQTGYWMWEAETGIVFHAFTIPRGTSVVAGGTYAEAGDPIHLEVNAKEGSADWGIIQPPFMTANAKALEFKNILVIRGDHLFYSQELKIQIYGKVFSHTDENSLIRKQS</sequence>
<dbReference type="RefSeq" id="WP_100737341.1">
    <property type="nucleotide sequence ID" value="NZ_CP033615.1"/>
</dbReference>
<evidence type="ECO:0000313" key="2">
    <source>
        <dbReference type="EMBL" id="AYV57771.1"/>
    </source>
</evidence>
<dbReference type="OrthoDB" id="9784808at2"/>
<dbReference type="InterPro" id="IPR014878">
    <property type="entry name" value="THAP4-like_heme-bd"/>
</dbReference>
<dbReference type="AlphaFoldDB" id="A0A2M9XQP4"/>
<dbReference type="Pfam" id="PF08768">
    <property type="entry name" value="THAP4_heme-bd"/>
    <property type="match status" value="1"/>
</dbReference>
<feature type="domain" description="THAP4-like heme-binding" evidence="1">
    <location>
        <begin position="9"/>
        <end position="183"/>
    </location>
</feature>
<dbReference type="InterPro" id="IPR012674">
    <property type="entry name" value="Calycin"/>
</dbReference>
<gene>
    <name evidence="3" type="ORF">CH378_08120</name>
    <name evidence="2" type="ORF">EFP84_19255</name>
</gene>
<dbReference type="Gene3D" id="2.40.128.20">
    <property type="match status" value="1"/>
</dbReference>
<dbReference type="Proteomes" id="UP000276407">
    <property type="component" value="Chromosome 2"/>
</dbReference>
<accession>A0A2M9XQP4</accession>
<proteinExistence type="predicted"/>
<evidence type="ECO:0000259" key="1">
    <source>
        <dbReference type="Pfam" id="PF08768"/>
    </source>
</evidence>
<reference evidence="2 5" key="2">
    <citation type="submission" date="2018-11" db="EMBL/GenBank/DDBJ databases">
        <title>Complete genome sequence of Leptospira kmetyi isolate LS 001/16 from soil sample associated with a leptospirosis patient in Kelantan.</title>
        <authorList>
            <person name="Muhammad Yusoff F."/>
            <person name="Muhammad Yusoff S."/>
            <person name="Ahmad M.N."/>
            <person name="Yusof N.Y."/>
            <person name="Aziah I."/>
        </authorList>
    </citation>
    <scope>NUCLEOTIDE SEQUENCE [LARGE SCALE GENOMIC DNA]</scope>
    <source>
        <strain evidence="2 5">LS 001/16</strain>
    </source>
</reference>
<dbReference type="Proteomes" id="UP000231919">
    <property type="component" value="Unassembled WGS sequence"/>
</dbReference>